<dbReference type="CDD" id="cd02440">
    <property type="entry name" value="AdoMet_MTases"/>
    <property type="match status" value="1"/>
</dbReference>
<dbReference type="InterPro" id="IPR029063">
    <property type="entry name" value="SAM-dependent_MTases_sf"/>
</dbReference>
<dbReference type="Gene3D" id="3.40.50.150">
    <property type="entry name" value="Vaccinia Virus protein VP39"/>
    <property type="match status" value="1"/>
</dbReference>
<sequence>MEPREKKLIARYKKIYSIPAEVDITRQMILHHWQLERQLTAELLQSAPGERWGVFDRCYTRLYDELDWLNKFSGDADTAPPAERFARWLQLVGPPPKSVYEIGSGHGDLIVFLARNGHHCKGSEITGKRGEALVADAHPNLSWGRSDGVHLGTFEPAGTYDAVVSDQVIEHLHPDDLDCHLRGVHSILKKGGRYVFNTPNRYTGPHDVSRVFKIAEPQGMHLKEYTNRELAEAVRRAGFVSVHCGFVPRRFRVLVTILGAGNFADSDKLGFFFLRIESSVEKILGLLPASALRRWCGTLLCKLGLFSDNVALVAQKG</sequence>
<evidence type="ECO:0000313" key="2">
    <source>
        <dbReference type="EMBL" id="TVS91150.1"/>
    </source>
</evidence>
<keyword evidence="2" id="KW-0489">Methyltransferase</keyword>
<keyword evidence="3" id="KW-1185">Reference proteome</keyword>
<dbReference type="GO" id="GO:0032259">
    <property type="term" value="P:methylation"/>
    <property type="evidence" value="ECO:0007669"/>
    <property type="project" value="UniProtKB-KW"/>
</dbReference>
<dbReference type="GO" id="GO:0008168">
    <property type="term" value="F:methyltransferase activity"/>
    <property type="evidence" value="ECO:0007669"/>
    <property type="project" value="UniProtKB-KW"/>
</dbReference>
<accession>A0A557XYB5</accession>
<name>A0A557XYB5_9MYCO</name>
<dbReference type="OrthoDB" id="9071885at2"/>
<dbReference type="EMBL" id="VMQU01000017">
    <property type="protein sequence ID" value="TVS91150.1"/>
    <property type="molecule type" value="Genomic_DNA"/>
</dbReference>
<proteinExistence type="predicted"/>
<gene>
    <name evidence="2" type="ORF">FPZ47_06205</name>
</gene>
<evidence type="ECO:0000256" key="1">
    <source>
        <dbReference type="ARBA" id="ARBA00022679"/>
    </source>
</evidence>
<protein>
    <submittedName>
        <fullName evidence="2">Class I SAM-dependent methyltransferase</fullName>
    </submittedName>
</protein>
<dbReference type="Proteomes" id="UP000320513">
    <property type="component" value="Unassembled WGS sequence"/>
</dbReference>
<evidence type="ECO:0000313" key="3">
    <source>
        <dbReference type="Proteomes" id="UP000320513"/>
    </source>
</evidence>
<dbReference type="RefSeq" id="WP_144950259.1">
    <property type="nucleotide sequence ID" value="NZ_VMQV01000027.1"/>
</dbReference>
<keyword evidence="1 2" id="KW-0808">Transferase</keyword>
<dbReference type="AlphaFoldDB" id="A0A557XYB5"/>
<dbReference type="SUPFAM" id="SSF53335">
    <property type="entry name" value="S-adenosyl-L-methionine-dependent methyltransferases"/>
    <property type="match status" value="1"/>
</dbReference>
<dbReference type="Pfam" id="PF13489">
    <property type="entry name" value="Methyltransf_23"/>
    <property type="match status" value="1"/>
</dbReference>
<dbReference type="PANTHER" id="PTHR43861:SF3">
    <property type="entry name" value="PUTATIVE (AFU_ORTHOLOGUE AFUA_2G14390)-RELATED"/>
    <property type="match status" value="1"/>
</dbReference>
<organism evidence="2 3">
    <name type="scientific">Mycobacterium helveticum</name>
    <dbReference type="NCBI Taxonomy" id="2592811"/>
    <lineage>
        <taxon>Bacteria</taxon>
        <taxon>Bacillati</taxon>
        <taxon>Actinomycetota</taxon>
        <taxon>Actinomycetes</taxon>
        <taxon>Mycobacteriales</taxon>
        <taxon>Mycobacteriaceae</taxon>
        <taxon>Mycobacterium</taxon>
    </lineage>
</organism>
<dbReference type="PANTHER" id="PTHR43861">
    <property type="entry name" value="TRANS-ACONITATE 2-METHYLTRANSFERASE-RELATED"/>
    <property type="match status" value="1"/>
</dbReference>
<comment type="caution">
    <text evidence="2">The sequence shown here is derived from an EMBL/GenBank/DDBJ whole genome shotgun (WGS) entry which is preliminary data.</text>
</comment>
<reference evidence="2 3" key="1">
    <citation type="submission" date="2019-07" db="EMBL/GenBank/DDBJ databases">
        <title>New Mycobacterium species.</title>
        <authorList>
            <person name="Tortoli E."/>
            <person name="Ghielmetti G."/>
            <person name="Friedel U."/>
            <person name="Trovato A."/>
        </authorList>
    </citation>
    <scope>NUCLEOTIDE SEQUENCE [LARGE SCALE GENOMIC DNA]</scope>
    <source>
        <strain evidence="2 3">16-83</strain>
    </source>
</reference>